<dbReference type="InterPro" id="IPR051396">
    <property type="entry name" value="Bact_Antivir_Def_Nuclease"/>
</dbReference>
<dbReference type="KEGG" id="spe:Spro_2027"/>
<dbReference type="PANTHER" id="PTHR43581">
    <property type="entry name" value="ATP/GTP PHOSPHATASE"/>
    <property type="match status" value="1"/>
</dbReference>
<dbReference type="PANTHER" id="PTHR43581:SF2">
    <property type="entry name" value="EXCINUCLEASE ATPASE SUBUNIT"/>
    <property type="match status" value="1"/>
</dbReference>
<dbReference type="HOGENOM" id="CLU_032548_1_1_6"/>
<accession>A8GDE0</accession>
<dbReference type="eggNOG" id="COG4938">
    <property type="taxonomic scope" value="Bacteria"/>
</dbReference>
<dbReference type="Pfam" id="PF13304">
    <property type="entry name" value="AAA_21"/>
    <property type="match status" value="1"/>
</dbReference>
<protein>
    <recommendedName>
        <fullName evidence="1">ATPase AAA-type core domain-containing protein</fullName>
    </recommendedName>
</protein>
<dbReference type="GO" id="GO:0005524">
    <property type="term" value="F:ATP binding"/>
    <property type="evidence" value="ECO:0007669"/>
    <property type="project" value="InterPro"/>
</dbReference>
<reference evidence="2" key="1">
    <citation type="submission" date="2007-09" db="EMBL/GenBank/DDBJ databases">
        <title>Complete sequence of chromosome of Serratia proteamaculans 568.</title>
        <authorList>
            <consortium name="US DOE Joint Genome Institute"/>
            <person name="Copeland A."/>
            <person name="Lucas S."/>
            <person name="Lapidus A."/>
            <person name="Barry K."/>
            <person name="Glavina del Rio T."/>
            <person name="Dalin E."/>
            <person name="Tice H."/>
            <person name="Pitluck S."/>
            <person name="Chain P."/>
            <person name="Malfatti S."/>
            <person name="Shin M."/>
            <person name="Vergez L."/>
            <person name="Schmutz J."/>
            <person name="Larimer F."/>
            <person name="Land M."/>
            <person name="Hauser L."/>
            <person name="Kyrpides N."/>
            <person name="Kim E."/>
            <person name="Taghavi S."/>
            <person name="Newman L."/>
            <person name="Vangronsveld J."/>
            <person name="van der Lelie D."/>
            <person name="Richardson P."/>
        </authorList>
    </citation>
    <scope>NUCLEOTIDE SEQUENCE [LARGE SCALE GENOMIC DNA]</scope>
    <source>
        <strain evidence="2">568</strain>
    </source>
</reference>
<dbReference type="InterPro" id="IPR027417">
    <property type="entry name" value="P-loop_NTPase"/>
</dbReference>
<dbReference type="SUPFAM" id="SSF52540">
    <property type="entry name" value="P-loop containing nucleoside triphosphate hydrolases"/>
    <property type="match status" value="1"/>
</dbReference>
<dbReference type="STRING" id="399741.Spro_2027"/>
<evidence type="ECO:0000259" key="1">
    <source>
        <dbReference type="Pfam" id="PF13304"/>
    </source>
</evidence>
<dbReference type="OrthoDB" id="3322489at2"/>
<dbReference type="AlphaFoldDB" id="A8GDE0"/>
<dbReference type="GO" id="GO:0016887">
    <property type="term" value="F:ATP hydrolysis activity"/>
    <property type="evidence" value="ECO:0007669"/>
    <property type="project" value="InterPro"/>
</dbReference>
<organism evidence="2">
    <name type="scientific">Serratia proteamaculans (strain 568)</name>
    <dbReference type="NCBI Taxonomy" id="399741"/>
    <lineage>
        <taxon>Bacteria</taxon>
        <taxon>Pseudomonadati</taxon>
        <taxon>Pseudomonadota</taxon>
        <taxon>Gammaproteobacteria</taxon>
        <taxon>Enterobacterales</taxon>
        <taxon>Yersiniaceae</taxon>
        <taxon>Serratia</taxon>
    </lineage>
</organism>
<dbReference type="InterPro" id="IPR014592">
    <property type="entry name" value="P-loop_UCP034888"/>
</dbReference>
<dbReference type="InterPro" id="IPR003959">
    <property type="entry name" value="ATPase_AAA_core"/>
</dbReference>
<dbReference type="PIRSF" id="PIRSF034888">
    <property type="entry name" value="P-loop_UCP034888"/>
    <property type="match status" value="1"/>
</dbReference>
<name>A8GDE0_SERP5</name>
<dbReference type="EMBL" id="CP000826">
    <property type="protein sequence ID" value="ABV41130.1"/>
    <property type="molecule type" value="Genomic_DNA"/>
</dbReference>
<evidence type="ECO:0000313" key="2">
    <source>
        <dbReference type="EMBL" id="ABV41130.1"/>
    </source>
</evidence>
<feature type="domain" description="ATPase AAA-type core" evidence="1">
    <location>
        <begin position="26"/>
        <end position="361"/>
    </location>
</feature>
<dbReference type="Gene3D" id="3.40.50.300">
    <property type="entry name" value="P-loop containing nucleotide triphosphate hydrolases"/>
    <property type="match status" value="1"/>
</dbReference>
<sequence>MDLTMKIAVEKYKSIYEKKEITIDGLTILSGSNSSGKSSFMQPFLILKQTLEKQYDSGYLIINGENIKLTDAKQILSKVGNNKDKKFSLAFTEGESSCRIIYEYRKGAGFIPKESSMRSSKMNSGITLNLRMKHDEIKEMLGREKEFGFMDEYAKNKKIKPIWKTIKKKCFIIAEYRSPDKKASFFAAGVDPTYNLERFIRSIIHVPGLRGNPERKYQIAESENVFPGSFEKYVASIISMWGKSRSMDKYDLLVKQLNYLGLASSIKAKRTDDTSIEINISRKIKNGDDDCVSVADVGFGVSQTLPVLVALLVARKGQHVYIEQPELHLHPKAQFKLAEIMKSALDRGVKIIIETHSSLLIRGIQTKIARKEIDSTQVSLNWFTQDEETGETIINTKAPDELGAFGDWPSDFDDISLYAEQQYLDAVEESIYGSL</sequence>
<gene>
    <name evidence="2" type="ordered locus">Spro_2027</name>
</gene>
<proteinExistence type="predicted"/>